<evidence type="ECO:0000313" key="2">
    <source>
        <dbReference type="Proteomes" id="UP000309128"/>
    </source>
</evidence>
<keyword evidence="2" id="KW-1185">Reference proteome</keyword>
<accession>A0A5S4F639</accession>
<sequence>MARFKNISGEDRRVGRADGPLVEAGTVTSVDGAVTAQTDDAYIVGEGDDARAWPKATWELLPEPKSSGKGE</sequence>
<dbReference type="EMBL" id="VCKY01000149">
    <property type="protein sequence ID" value="TMR11750.1"/>
    <property type="molecule type" value="Genomic_DNA"/>
</dbReference>
<gene>
    <name evidence="1" type="ORF">ETD86_34850</name>
</gene>
<dbReference type="RefSeq" id="WP_138670900.1">
    <property type="nucleotide sequence ID" value="NZ_VCKY01000149.1"/>
</dbReference>
<proteinExistence type="predicted"/>
<name>A0A5S4F639_9ACTN</name>
<comment type="caution">
    <text evidence="1">The sequence shown here is derived from an EMBL/GenBank/DDBJ whole genome shotgun (WGS) entry which is preliminary data.</text>
</comment>
<dbReference type="Proteomes" id="UP000309128">
    <property type="component" value="Unassembled WGS sequence"/>
</dbReference>
<organism evidence="1 2">
    <name type="scientific">Nonomuraea turkmeniaca</name>
    <dbReference type="NCBI Taxonomy" id="103838"/>
    <lineage>
        <taxon>Bacteria</taxon>
        <taxon>Bacillati</taxon>
        <taxon>Actinomycetota</taxon>
        <taxon>Actinomycetes</taxon>
        <taxon>Streptosporangiales</taxon>
        <taxon>Streptosporangiaceae</taxon>
        <taxon>Nonomuraea</taxon>
    </lineage>
</organism>
<dbReference type="AlphaFoldDB" id="A0A5S4F639"/>
<reference evidence="1 2" key="1">
    <citation type="submission" date="2019-05" db="EMBL/GenBank/DDBJ databases">
        <title>Draft genome sequence of Nonomuraea turkmeniaca DSM 43926.</title>
        <authorList>
            <person name="Saricaoglu S."/>
            <person name="Isik K."/>
        </authorList>
    </citation>
    <scope>NUCLEOTIDE SEQUENCE [LARGE SCALE GENOMIC DNA]</scope>
    <source>
        <strain evidence="1 2">DSM 43926</strain>
    </source>
</reference>
<protein>
    <submittedName>
        <fullName evidence="1">Uncharacterized protein</fullName>
    </submittedName>
</protein>
<dbReference type="OrthoDB" id="3540880at2"/>
<evidence type="ECO:0000313" key="1">
    <source>
        <dbReference type="EMBL" id="TMR11750.1"/>
    </source>
</evidence>